<name>A0AAD3TXQ7_9TREE</name>
<accession>A0AAD3TXQ7</accession>
<evidence type="ECO:0000313" key="2">
    <source>
        <dbReference type="Proteomes" id="UP001222932"/>
    </source>
</evidence>
<gene>
    <name evidence="1" type="ORF">CspeluHIS016_0602530</name>
</gene>
<dbReference type="EMBL" id="BTCM01000006">
    <property type="protein sequence ID" value="GMK58811.1"/>
    <property type="molecule type" value="Genomic_DNA"/>
</dbReference>
<keyword evidence="2" id="KW-1185">Reference proteome</keyword>
<reference evidence="1" key="1">
    <citation type="journal article" date="2023" name="BMC Genomics">
        <title>Chromosome-level genome assemblies of Cutaneotrichosporon spp. (Trichosporonales, Basidiomycota) reveal imbalanced evolution between nucleotide sequences and chromosome synteny.</title>
        <authorList>
            <person name="Kobayashi Y."/>
            <person name="Kayamori A."/>
            <person name="Aoki K."/>
            <person name="Shiwa Y."/>
            <person name="Matsutani M."/>
            <person name="Fujita N."/>
            <person name="Sugita T."/>
            <person name="Iwasaki W."/>
            <person name="Tanaka N."/>
            <person name="Takashima M."/>
        </authorList>
    </citation>
    <scope>NUCLEOTIDE SEQUENCE</scope>
    <source>
        <strain evidence="1">HIS016</strain>
    </source>
</reference>
<proteinExistence type="predicted"/>
<protein>
    <submittedName>
        <fullName evidence="1">Uncharacterized protein</fullName>
    </submittedName>
</protein>
<comment type="caution">
    <text evidence="1">The sequence shown here is derived from an EMBL/GenBank/DDBJ whole genome shotgun (WGS) entry which is preliminary data.</text>
</comment>
<dbReference type="AlphaFoldDB" id="A0AAD3TXQ7"/>
<reference evidence="1" key="2">
    <citation type="submission" date="2023-06" db="EMBL/GenBank/DDBJ databases">
        <authorList>
            <person name="Kobayashi Y."/>
            <person name="Kayamori A."/>
            <person name="Aoki K."/>
            <person name="Shiwa Y."/>
            <person name="Fujita N."/>
            <person name="Sugita T."/>
            <person name="Iwasaki W."/>
            <person name="Tanaka N."/>
            <person name="Takashima M."/>
        </authorList>
    </citation>
    <scope>NUCLEOTIDE SEQUENCE</scope>
    <source>
        <strain evidence="1">HIS016</strain>
    </source>
</reference>
<evidence type="ECO:0000313" key="1">
    <source>
        <dbReference type="EMBL" id="GMK58811.1"/>
    </source>
</evidence>
<sequence>MNMIPGSQAGRAGHALYGPPLPAPSYVSAPAHVYISASASAAVQYAPLYHPHSPTETRRPRALVSPHSAHPAARAHAWQVRLEGAHAALLADLEAIGDDEGRRRLRLEAYHDLVYRWSWEHEINPGPTGAARL</sequence>
<organism evidence="1 2">
    <name type="scientific">Cutaneotrichosporon spelunceum</name>
    <dbReference type="NCBI Taxonomy" id="1672016"/>
    <lineage>
        <taxon>Eukaryota</taxon>
        <taxon>Fungi</taxon>
        <taxon>Dikarya</taxon>
        <taxon>Basidiomycota</taxon>
        <taxon>Agaricomycotina</taxon>
        <taxon>Tremellomycetes</taxon>
        <taxon>Trichosporonales</taxon>
        <taxon>Trichosporonaceae</taxon>
        <taxon>Cutaneotrichosporon</taxon>
    </lineage>
</organism>
<dbReference type="Proteomes" id="UP001222932">
    <property type="component" value="Unassembled WGS sequence"/>
</dbReference>